<feature type="compositionally biased region" description="Polar residues" evidence="1">
    <location>
        <begin position="70"/>
        <end position="80"/>
    </location>
</feature>
<evidence type="ECO:0000313" key="3">
    <source>
        <dbReference type="Proteomes" id="UP000620124"/>
    </source>
</evidence>
<gene>
    <name evidence="2" type="ORF">MVEN_01604800</name>
</gene>
<comment type="caution">
    <text evidence="2">The sequence shown here is derived from an EMBL/GenBank/DDBJ whole genome shotgun (WGS) entry which is preliminary data.</text>
</comment>
<dbReference type="AlphaFoldDB" id="A0A8H6XQV6"/>
<keyword evidence="3" id="KW-1185">Reference proteome</keyword>
<reference evidence="2" key="1">
    <citation type="submission" date="2020-05" db="EMBL/GenBank/DDBJ databases">
        <title>Mycena genomes resolve the evolution of fungal bioluminescence.</title>
        <authorList>
            <person name="Tsai I.J."/>
        </authorList>
    </citation>
    <scope>NUCLEOTIDE SEQUENCE</scope>
    <source>
        <strain evidence="2">CCC161011</strain>
    </source>
</reference>
<accession>A0A8H6XQV6</accession>
<evidence type="ECO:0000256" key="1">
    <source>
        <dbReference type="SAM" id="MobiDB-lite"/>
    </source>
</evidence>
<proteinExistence type="predicted"/>
<organism evidence="2 3">
    <name type="scientific">Mycena venus</name>
    <dbReference type="NCBI Taxonomy" id="2733690"/>
    <lineage>
        <taxon>Eukaryota</taxon>
        <taxon>Fungi</taxon>
        <taxon>Dikarya</taxon>
        <taxon>Basidiomycota</taxon>
        <taxon>Agaricomycotina</taxon>
        <taxon>Agaricomycetes</taxon>
        <taxon>Agaricomycetidae</taxon>
        <taxon>Agaricales</taxon>
        <taxon>Marasmiineae</taxon>
        <taxon>Mycenaceae</taxon>
        <taxon>Mycena</taxon>
    </lineage>
</organism>
<dbReference type="Proteomes" id="UP000620124">
    <property type="component" value="Unassembled WGS sequence"/>
</dbReference>
<feature type="region of interest" description="Disordered" evidence="1">
    <location>
        <begin position="70"/>
        <end position="95"/>
    </location>
</feature>
<evidence type="ECO:0000313" key="2">
    <source>
        <dbReference type="EMBL" id="KAF7345833.1"/>
    </source>
</evidence>
<feature type="region of interest" description="Disordered" evidence="1">
    <location>
        <begin position="1"/>
        <end position="20"/>
    </location>
</feature>
<protein>
    <submittedName>
        <fullName evidence="2">Uncharacterized protein</fullName>
    </submittedName>
</protein>
<name>A0A8H6XQV6_9AGAR</name>
<feature type="compositionally biased region" description="Basic residues" evidence="1">
    <location>
        <begin position="1"/>
        <end position="17"/>
    </location>
</feature>
<dbReference type="EMBL" id="JACAZI010000013">
    <property type="protein sequence ID" value="KAF7345833.1"/>
    <property type="molecule type" value="Genomic_DNA"/>
</dbReference>
<dbReference type="OrthoDB" id="3006366at2759"/>
<sequence>MTSFRRQAKKKHQKAHATLRSAAVPKTTGLVVKFQVFCVACDKTHRRDHWSDNFSCKAPSHQEQLVSAVTTPERSSSPLNQPDVESPDSKAAQDMANLRGESKVAVFKKILAQMRNIDWSAADDLALAQAMWATMAVAVFGEIYSRANHIGWAAADELAHARLKDMVGIQQPEWLVSVDS</sequence>